<organism evidence="3 4">
    <name type="scientific">Karstenula rhodostoma CBS 690.94</name>
    <dbReference type="NCBI Taxonomy" id="1392251"/>
    <lineage>
        <taxon>Eukaryota</taxon>
        <taxon>Fungi</taxon>
        <taxon>Dikarya</taxon>
        <taxon>Ascomycota</taxon>
        <taxon>Pezizomycotina</taxon>
        <taxon>Dothideomycetes</taxon>
        <taxon>Pleosporomycetidae</taxon>
        <taxon>Pleosporales</taxon>
        <taxon>Massarineae</taxon>
        <taxon>Didymosphaeriaceae</taxon>
        <taxon>Karstenula</taxon>
    </lineage>
</organism>
<evidence type="ECO:0000313" key="3">
    <source>
        <dbReference type="EMBL" id="KAF2442490.1"/>
    </source>
</evidence>
<dbReference type="OrthoDB" id="5429634at2759"/>
<dbReference type="EMBL" id="MU001504">
    <property type="protein sequence ID" value="KAF2442490.1"/>
    <property type="molecule type" value="Genomic_DNA"/>
</dbReference>
<feature type="transmembrane region" description="Helical" evidence="1">
    <location>
        <begin position="300"/>
        <end position="324"/>
    </location>
</feature>
<protein>
    <recommendedName>
        <fullName evidence="2">DUF6536 domain-containing protein</fullName>
    </recommendedName>
</protein>
<keyword evidence="4" id="KW-1185">Reference proteome</keyword>
<dbReference type="AlphaFoldDB" id="A0A9P4U9T5"/>
<proteinExistence type="predicted"/>
<sequence>MLQKLRGNSHLHWPDSELTKVTSNSRFHGWRVGVLFGVVSSATILCFNMAVLAFVASTKHGFEGGFAEPFNLEAHKLSRLSTLIHVLINALSTILLAASNFTMQVISSPTRDDLDKAYKSGEWFDVGVLSIRNLKQIPRRRLAICIVLGLSPIPLHLFYNSAAIYIATTNQYNVHIINQASWNWRNLGFDTAYEDLSRGEWRDQYDTALVHHGDLYIGFNETAKLINGELIVDTNWNPNTAWELGGDRTLIHFLASSNVNSTEWLNFTSKSDTITPAFPDYARVAQVFAHRAPRRDKIVFSLYLLVIVIACNTVKLITLVFVLLMEKSDFAVTLGDCAASFLHSPDPSTTRMCVYSRDSVIATVRSRAKGHNSRLPVEKVATEDPERWRKQRHPYATPVSRSSSIGEYFM</sequence>
<keyword evidence="1" id="KW-1133">Transmembrane helix</keyword>
<keyword evidence="1" id="KW-0472">Membrane</keyword>
<dbReference type="Pfam" id="PF20163">
    <property type="entry name" value="DUF6536"/>
    <property type="match status" value="1"/>
</dbReference>
<accession>A0A9P4U9T5</accession>
<dbReference type="PANTHER" id="PTHR35395">
    <property type="entry name" value="DUF6536 DOMAIN-CONTAINING PROTEIN"/>
    <property type="match status" value="1"/>
</dbReference>
<keyword evidence="1" id="KW-0812">Transmembrane</keyword>
<evidence type="ECO:0000256" key="1">
    <source>
        <dbReference type="SAM" id="Phobius"/>
    </source>
</evidence>
<feature type="transmembrane region" description="Helical" evidence="1">
    <location>
        <begin position="32"/>
        <end position="57"/>
    </location>
</feature>
<name>A0A9P4U9T5_9PLEO</name>
<evidence type="ECO:0000259" key="2">
    <source>
        <dbReference type="Pfam" id="PF20163"/>
    </source>
</evidence>
<reference evidence="3" key="1">
    <citation type="journal article" date="2020" name="Stud. Mycol.">
        <title>101 Dothideomycetes genomes: a test case for predicting lifestyles and emergence of pathogens.</title>
        <authorList>
            <person name="Haridas S."/>
            <person name="Albert R."/>
            <person name="Binder M."/>
            <person name="Bloem J."/>
            <person name="Labutti K."/>
            <person name="Salamov A."/>
            <person name="Andreopoulos B."/>
            <person name="Baker S."/>
            <person name="Barry K."/>
            <person name="Bills G."/>
            <person name="Bluhm B."/>
            <person name="Cannon C."/>
            <person name="Castanera R."/>
            <person name="Culley D."/>
            <person name="Daum C."/>
            <person name="Ezra D."/>
            <person name="Gonzalez J."/>
            <person name="Henrissat B."/>
            <person name="Kuo A."/>
            <person name="Liang C."/>
            <person name="Lipzen A."/>
            <person name="Lutzoni F."/>
            <person name="Magnuson J."/>
            <person name="Mondo S."/>
            <person name="Nolan M."/>
            <person name="Ohm R."/>
            <person name="Pangilinan J."/>
            <person name="Park H.-J."/>
            <person name="Ramirez L."/>
            <person name="Alfaro M."/>
            <person name="Sun H."/>
            <person name="Tritt A."/>
            <person name="Yoshinaga Y."/>
            <person name="Zwiers L.-H."/>
            <person name="Turgeon B."/>
            <person name="Goodwin S."/>
            <person name="Spatafora J."/>
            <person name="Crous P."/>
            <person name="Grigoriev I."/>
        </authorList>
    </citation>
    <scope>NUCLEOTIDE SEQUENCE</scope>
    <source>
        <strain evidence="3">CBS 690.94</strain>
    </source>
</reference>
<dbReference type="InterPro" id="IPR046623">
    <property type="entry name" value="DUF6536"/>
</dbReference>
<evidence type="ECO:0000313" key="4">
    <source>
        <dbReference type="Proteomes" id="UP000799764"/>
    </source>
</evidence>
<feature type="domain" description="DUF6536" evidence="2">
    <location>
        <begin position="30"/>
        <end position="179"/>
    </location>
</feature>
<comment type="caution">
    <text evidence="3">The sequence shown here is derived from an EMBL/GenBank/DDBJ whole genome shotgun (WGS) entry which is preliminary data.</text>
</comment>
<feature type="transmembrane region" description="Helical" evidence="1">
    <location>
        <begin position="77"/>
        <end position="98"/>
    </location>
</feature>
<dbReference type="Proteomes" id="UP000799764">
    <property type="component" value="Unassembled WGS sequence"/>
</dbReference>
<gene>
    <name evidence="3" type="ORF">P171DRAFT_365159</name>
</gene>
<dbReference type="PANTHER" id="PTHR35395:SF1">
    <property type="entry name" value="DUF6536 DOMAIN-CONTAINING PROTEIN"/>
    <property type="match status" value="1"/>
</dbReference>